<feature type="transmembrane region" description="Helical" evidence="8">
    <location>
        <begin position="363"/>
        <end position="382"/>
    </location>
</feature>
<feature type="transmembrane region" description="Helical" evidence="8">
    <location>
        <begin position="102"/>
        <end position="126"/>
    </location>
</feature>
<feature type="transmembrane region" description="Helical" evidence="8">
    <location>
        <begin position="563"/>
        <end position="582"/>
    </location>
</feature>
<dbReference type="GO" id="GO:0005886">
    <property type="term" value="C:plasma membrane"/>
    <property type="evidence" value="ECO:0007669"/>
    <property type="project" value="UniProtKB-SubCell"/>
</dbReference>
<dbReference type="PANTHER" id="PTHR23501:SF102">
    <property type="entry name" value="DRUG TRANSPORTER, PUTATIVE (AFU_ORTHOLOGUE AFUA_3G08530)-RELATED"/>
    <property type="match status" value="1"/>
</dbReference>
<keyword evidence="6 8" id="KW-0472">Membrane</keyword>
<feature type="transmembrane region" description="Helical" evidence="8">
    <location>
        <begin position="320"/>
        <end position="342"/>
    </location>
</feature>
<dbReference type="OrthoDB" id="10021397at2759"/>
<evidence type="ECO:0000313" key="11">
    <source>
        <dbReference type="Proteomes" id="UP000237144"/>
    </source>
</evidence>
<gene>
    <name evidence="10" type="ORF">BMF94_3461</name>
</gene>
<feature type="transmembrane region" description="Helical" evidence="8">
    <location>
        <begin position="198"/>
        <end position="215"/>
    </location>
</feature>
<keyword evidence="2" id="KW-0813">Transport</keyword>
<dbReference type="InterPro" id="IPR020846">
    <property type="entry name" value="MFS_dom"/>
</dbReference>
<dbReference type="PANTHER" id="PTHR23501">
    <property type="entry name" value="MAJOR FACILITATOR SUPERFAMILY"/>
    <property type="match status" value="1"/>
</dbReference>
<dbReference type="Proteomes" id="UP000237144">
    <property type="component" value="Unassembled WGS sequence"/>
</dbReference>
<evidence type="ECO:0000256" key="2">
    <source>
        <dbReference type="ARBA" id="ARBA00022448"/>
    </source>
</evidence>
<dbReference type="PROSITE" id="PS00216">
    <property type="entry name" value="SUGAR_TRANSPORT_1"/>
    <property type="match status" value="1"/>
</dbReference>
<reference evidence="10 11" key="1">
    <citation type="journal article" date="2018" name="Front. Microbiol.">
        <title>Prospects for Fungal Bioremediation of Acidic Radioactive Waste Sites: Characterization and Genome Sequence of Rhodotorula taiwanensis MD1149.</title>
        <authorList>
            <person name="Tkavc R."/>
            <person name="Matrosova V.Y."/>
            <person name="Grichenko O.E."/>
            <person name="Gostincar C."/>
            <person name="Volpe R.P."/>
            <person name="Klimenkova P."/>
            <person name="Gaidamakova E.K."/>
            <person name="Zhou C.E."/>
            <person name="Stewart B.J."/>
            <person name="Lyman M.G."/>
            <person name="Malfatti S.A."/>
            <person name="Rubinfeld B."/>
            <person name="Courtot M."/>
            <person name="Singh J."/>
            <person name="Dalgard C.L."/>
            <person name="Hamilton T."/>
            <person name="Frey K.G."/>
            <person name="Gunde-Cimerman N."/>
            <person name="Dugan L."/>
            <person name="Daly M.J."/>
        </authorList>
    </citation>
    <scope>NUCLEOTIDE SEQUENCE [LARGE SCALE GENOMIC DNA]</scope>
    <source>
        <strain evidence="10 11">MD1149</strain>
    </source>
</reference>
<feature type="transmembrane region" description="Helical" evidence="8">
    <location>
        <begin position="458"/>
        <end position="479"/>
    </location>
</feature>
<dbReference type="Pfam" id="PF07690">
    <property type="entry name" value="MFS_1"/>
    <property type="match status" value="1"/>
</dbReference>
<accession>A0A2S5B9S9</accession>
<name>A0A2S5B9S9_9BASI</name>
<evidence type="ECO:0000256" key="5">
    <source>
        <dbReference type="ARBA" id="ARBA00022989"/>
    </source>
</evidence>
<dbReference type="Gene3D" id="1.20.1250.20">
    <property type="entry name" value="MFS general substrate transporter like domains"/>
    <property type="match status" value="1"/>
</dbReference>
<keyword evidence="3" id="KW-1003">Cell membrane</keyword>
<dbReference type="CDD" id="cd17502">
    <property type="entry name" value="MFS_Azr1_MDR_like"/>
    <property type="match status" value="1"/>
</dbReference>
<dbReference type="Gene3D" id="1.20.1720.10">
    <property type="entry name" value="Multidrug resistance protein D"/>
    <property type="match status" value="1"/>
</dbReference>
<evidence type="ECO:0000313" key="10">
    <source>
        <dbReference type="EMBL" id="POY73524.1"/>
    </source>
</evidence>
<feature type="transmembrane region" description="Helical" evidence="8">
    <location>
        <begin position="402"/>
        <end position="422"/>
    </location>
</feature>
<dbReference type="STRING" id="741276.A0A2S5B9S9"/>
<dbReference type="PRINTS" id="PR01036">
    <property type="entry name" value="TCRTETB"/>
</dbReference>
<dbReference type="EMBL" id="PJQD01000036">
    <property type="protein sequence ID" value="POY73524.1"/>
    <property type="molecule type" value="Genomic_DNA"/>
</dbReference>
<protein>
    <recommendedName>
        <fullName evidence="9">Major facilitator superfamily (MFS) profile domain-containing protein</fullName>
    </recommendedName>
</protein>
<keyword evidence="11" id="KW-1185">Reference proteome</keyword>
<keyword evidence="4 8" id="KW-0812">Transmembrane</keyword>
<feature type="transmembrane region" description="Helical" evidence="8">
    <location>
        <begin position="168"/>
        <end position="192"/>
    </location>
</feature>
<evidence type="ECO:0000256" key="8">
    <source>
        <dbReference type="SAM" id="Phobius"/>
    </source>
</evidence>
<evidence type="ECO:0000259" key="9">
    <source>
        <dbReference type="PROSITE" id="PS50850"/>
    </source>
</evidence>
<dbReference type="PROSITE" id="PS50850">
    <property type="entry name" value="MFS"/>
    <property type="match status" value="1"/>
</dbReference>
<keyword evidence="5 8" id="KW-1133">Transmembrane helix</keyword>
<dbReference type="InterPro" id="IPR011701">
    <property type="entry name" value="MFS"/>
</dbReference>
<comment type="subcellular location">
    <subcellularLocation>
        <location evidence="1">Cell membrane</location>
        <topology evidence="1">Multi-pass membrane protein</topology>
    </subcellularLocation>
</comment>
<evidence type="ECO:0000256" key="3">
    <source>
        <dbReference type="ARBA" id="ARBA00022475"/>
    </source>
</evidence>
<evidence type="ECO:0000256" key="7">
    <source>
        <dbReference type="SAM" id="MobiDB-lite"/>
    </source>
</evidence>
<dbReference type="AlphaFoldDB" id="A0A2S5B9S9"/>
<feature type="transmembrane region" description="Helical" evidence="8">
    <location>
        <begin position="138"/>
        <end position="156"/>
    </location>
</feature>
<evidence type="ECO:0000256" key="4">
    <source>
        <dbReference type="ARBA" id="ARBA00022692"/>
    </source>
</evidence>
<feature type="transmembrane region" description="Helical" evidence="8">
    <location>
        <begin position="429"/>
        <end position="446"/>
    </location>
</feature>
<comment type="caution">
    <text evidence="10">The sequence shown here is derived from an EMBL/GenBank/DDBJ whole genome shotgun (WGS) entry which is preliminary data.</text>
</comment>
<feature type="transmembrane region" description="Helical" evidence="8">
    <location>
        <begin position="227"/>
        <end position="248"/>
    </location>
</feature>
<evidence type="ECO:0000256" key="6">
    <source>
        <dbReference type="ARBA" id="ARBA00023136"/>
    </source>
</evidence>
<dbReference type="SUPFAM" id="SSF103473">
    <property type="entry name" value="MFS general substrate transporter"/>
    <property type="match status" value="1"/>
</dbReference>
<proteinExistence type="predicted"/>
<organism evidence="10 11">
    <name type="scientific">Rhodotorula taiwanensis</name>
    <dbReference type="NCBI Taxonomy" id="741276"/>
    <lineage>
        <taxon>Eukaryota</taxon>
        <taxon>Fungi</taxon>
        <taxon>Dikarya</taxon>
        <taxon>Basidiomycota</taxon>
        <taxon>Pucciniomycotina</taxon>
        <taxon>Microbotryomycetes</taxon>
        <taxon>Sporidiobolales</taxon>
        <taxon>Sporidiobolaceae</taxon>
        <taxon>Rhodotorula</taxon>
    </lineage>
</organism>
<feature type="transmembrane region" description="Helical" evidence="8">
    <location>
        <begin position="289"/>
        <end position="314"/>
    </location>
</feature>
<dbReference type="InterPro" id="IPR005829">
    <property type="entry name" value="Sugar_transporter_CS"/>
</dbReference>
<feature type="region of interest" description="Disordered" evidence="7">
    <location>
        <begin position="592"/>
        <end position="657"/>
    </location>
</feature>
<dbReference type="InterPro" id="IPR036259">
    <property type="entry name" value="MFS_trans_sf"/>
</dbReference>
<evidence type="ECO:0000256" key="1">
    <source>
        <dbReference type="ARBA" id="ARBA00004651"/>
    </source>
</evidence>
<dbReference type="GO" id="GO:0022857">
    <property type="term" value="F:transmembrane transporter activity"/>
    <property type="evidence" value="ECO:0007669"/>
    <property type="project" value="InterPro"/>
</dbReference>
<feature type="transmembrane region" description="Helical" evidence="8">
    <location>
        <begin position="254"/>
        <end position="277"/>
    </location>
</feature>
<sequence length="657" mass="69617">MAPLTTAQVDKTAFEATLASTLPTVSPELANEQGYELATRSSTPPPDASANRTLRIDIDRIDQAEAGLTSQETAVEKDPNGVVEPEKADINVHVIPKNNMPVVMFALALSMFLAALDQTIVSTALSTISRELDGTTGSLSWVSGAYLLCITAVAPCSGKLSDYFGRKVILYGAIGMFILGSALCGAAQNITWLCICRGVQGVGGGGIIQICNIILGDITPLETRGKYTGVIGATWGVAATVGPLIGGVFTERASWRWCFFVNLPCAGIALVLLFFFLNLNPTKPPKVAYLVANFDFLGLGLLIAGLVLLCFGFTSGDTSWSSAQAIACLTVGVVLLCFAVAVELRTKRSPIIPPRLFRIRTSAGLVIGAFLQSFSFIALSYYEPLYFQALGATPLMSGVLMMPFSVGTAVFGVFAGFLVAKLKRTKESIIVSYLICVLGYALLATLDEHSSRAKQMLYLLVAALGVGPLFQLPMLHLQASMPQKDMATSSATLALLRSIGGTVGISVVGAIYANRLESGLAGIQGYSVPAGAAAVGDVQGLTKIEPIEVRQQVLRAYAHALSFPWMICAPLLGVAFLVSLIIKHYPYTRATAPAPPKTGGAKEKESPADNDDDDKAAGLQERKKDLDGELEQEDVRATTAKSVARPDARVIPDPERA</sequence>
<feature type="transmembrane region" description="Helical" evidence="8">
    <location>
        <begin position="491"/>
        <end position="513"/>
    </location>
</feature>
<feature type="compositionally biased region" description="Basic and acidic residues" evidence="7">
    <location>
        <begin position="644"/>
        <end position="657"/>
    </location>
</feature>
<feature type="domain" description="Major facilitator superfamily (MFS) profile" evidence="9">
    <location>
        <begin position="103"/>
        <end position="587"/>
    </location>
</feature>
<dbReference type="FunFam" id="1.20.1720.10:FF:000004">
    <property type="entry name" value="EmrB/QacA family drug resistance transporter"/>
    <property type="match status" value="1"/>
</dbReference>